<sequence length="702" mass="77292">MKMLQRNISMLCLIAMLFSMTACGHNTKGEEAPVSYVASFFDIPDTVTYISRLLISDNKAYVCCQEGNEVSYLAAISIDDGDFQKLPLVMEDSTVLLDFGMDQHGSIWAVCKDNAGGYSLKKFDSSNTAVQSVDLSSVLDATVTSSSGSEIFMSMDADGNICIAAKCGSIYAYLFDSNGEFLFDLNYDGNLMTTITTGEGQIGVCATTTDRANYNLLTVDIDNKDWHKDPIYLGTTAGLFGGSTNNFYLFDSSSLYGYSAGAQEGKLIFNWSDMGLNTSDVHVCELEDGRFVVLAASSNQTSVLSYEIGVLSKGKDDRTELSMVSLTANPSVVQAVSDFNKTNKEYKIELTEYFPYEQNVSDEEWDNAVLNLNTKIISGDIPDILDMSNLSVPIYHNKGLLEDLYTYIKNDSEINMDDYFANVFDAISIDGKLPYITNGVSISTMLANTSALDENGGWTLDSLEKVLETSGLNSISNLSSTSFLEIMLQTNDSLVDWTSGECFFNSPEFIELLKFAGKIQESSQNGFGADLSAAVASYEAVYSAYQIAQYRDSYKGNVNVIGLPSSHGEYHAIKPEVKIGISSSSKYKDGAWEFVRTFLMMEHQESCYLLPFHKGAFDTVMQAAINGNSMWTFLYEDGKITQEDVELMRTLLSSVSYAVNESQSLEDIILEEASEFFAGTISVQEAAEKIQSRASLYIKEQM</sequence>
<evidence type="ECO:0000256" key="6">
    <source>
        <dbReference type="SAM" id="SignalP"/>
    </source>
</evidence>
<organism evidence="7 8">
    <name type="scientific">Blautia pseudococcoides</name>
    <dbReference type="NCBI Taxonomy" id="1796616"/>
    <lineage>
        <taxon>Bacteria</taxon>
        <taxon>Bacillati</taxon>
        <taxon>Bacillota</taxon>
        <taxon>Clostridia</taxon>
        <taxon>Lachnospirales</taxon>
        <taxon>Lachnospiraceae</taxon>
        <taxon>Blautia</taxon>
    </lineage>
</organism>
<evidence type="ECO:0000313" key="8">
    <source>
        <dbReference type="Proteomes" id="UP000092574"/>
    </source>
</evidence>
<evidence type="ECO:0000256" key="5">
    <source>
        <dbReference type="ARBA" id="ARBA00023288"/>
    </source>
</evidence>
<dbReference type="PANTHER" id="PTHR43649:SF33">
    <property type="entry name" value="POLYGALACTURONAN_RHAMNOGALACTURONAN-BINDING PROTEIN YTCQ"/>
    <property type="match status" value="1"/>
</dbReference>
<dbReference type="AlphaFoldDB" id="A0A1C7IFZ4"/>
<evidence type="ECO:0000256" key="3">
    <source>
        <dbReference type="ARBA" id="ARBA00023136"/>
    </source>
</evidence>
<dbReference type="InterPro" id="IPR006059">
    <property type="entry name" value="SBP"/>
</dbReference>
<reference evidence="7" key="1">
    <citation type="submission" date="2017-04" db="EMBL/GenBank/DDBJ databases">
        <title>Complete Genome Sequences of Twelve Strains of a Stable Defined Moderately Diverse Mouse Microbiota 2 (sDMDMm2).</title>
        <authorList>
            <person name="Uchimura Y."/>
            <person name="Wyss M."/>
            <person name="Brugiroux S."/>
            <person name="Limenitakis J.P."/>
            <person name="Stecher B."/>
            <person name="McCoy K.D."/>
            <person name="Macpherson A.J."/>
        </authorList>
    </citation>
    <scope>NUCLEOTIDE SEQUENCE</scope>
    <source>
        <strain evidence="7">YL58</strain>
    </source>
</reference>
<evidence type="ECO:0000256" key="4">
    <source>
        <dbReference type="ARBA" id="ARBA00023139"/>
    </source>
</evidence>
<gene>
    <name evidence="7" type="ORF">A4V09_08705</name>
</gene>
<dbReference type="PROSITE" id="PS51257">
    <property type="entry name" value="PROKAR_LIPOPROTEIN"/>
    <property type="match status" value="1"/>
</dbReference>
<feature type="signal peptide" evidence="6">
    <location>
        <begin position="1"/>
        <end position="24"/>
    </location>
</feature>
<dbReference type="OrthoDB" id="1837101at2"/>
<evidence type="ECO:0000313" key="7">
    <source>
        <dbReference type="EMBL" id="ANU78610.1"/>
    </source>
</evidence>
<dbReference type="InterPro" id="IPR050490">
    <property type="entry name" value="Bact_solute-bd_prot1"/>
</dbReference>
<accession>A0A1C7IFZ4</accession>
<keyword evidence="2 6" id="KW-0732">Signal</keyword>
<keyword evidence="1" id="KW-1003">Cell membrane</keyword>
<dbReference type="EMBL" id="CP015405">
    <property type="protein sequence ID" value="ANU78610.1"/>
    <property type="molecule type" value="Genomic_DNA"/>
</dbReference>
<keyword evidence="3" id="KW-0472">Membrane</keyword>
<dbReference type="Pfam" id="PF13416">
    <property type="entry name" value="SBP_bac_8"/>
    <property type="match status" value="1"/>
</dbReference>
<dbReference type="Proteomes" id="UP000092574">
    <property type="component" value="Chromosome"/>
</dbReference>
<evidence type="ECO:0000256" key="1">
    <source>
        <dbReference type="ARBA" id="ARBA00022475"/>
    </source>
</evidence>
<dbReference type="STRING" id="1796616.A4V09_08705"/>
<dbReference type="RefSeq" id="WP_065544707.1">
    <property type="nucleotide sequence ID" value="NZ_CP015405.2"/>
</dbReference>
<feature type="chain" id="PRO_5008887967" description="ABC-type glycerol-3-phosphate transport system substrate-binding protein" evidence="6">
    <location>
        <begin position="25"/>
        <end position="702"/>
    </location>
</feature>
<keyword evidence="4" id="KW-0564">Palmitate</keyword>
<dbReference type="KEGG" id="byl:A4V09_08705"/>
<keyword evidence="8" id="KW-1185">Reference proteome</keyword>
<keyword evidence="5" id="KW-0449">Lipoprotein</keyword>
<name>A0A1C7IFZ4_9FIRM</name>
<dbReference type="Gene3D" id="3.40.190.10">
    <property type="entry name" value="Periplasmic binding protein-like II"/>
    <property type="match status" value="1"/>
</dbReference>
<protein>
    <recommendedName>
        <fullName evidence="9">ABC-type glycerol-3-phosphate transport system substrate-binding protein</fullName>
    </recommendedName>
</protein>
<proteinExistence type="predicted"/>
<evidence type="ECO:0008006" key="9">
    <source>
        <dbReference type="Google" id="ProtNLM"/>
    </source>
</evidence>
<evidence type="ECO:0000256" key="2">
    <source>
        <dbReference type="ARBA" id="ARBA00022729"/>
    </source>
</evidence>
<dbReference type="SUPFAM" id="SSF53850">
    <property type="entry name" value="Periplasmic binding protein-like II"/>
    <property type="match status" value="1"/>
</dbReference>
<dbReference type="PANTHER" id="PTHR43649">
    <property type="entry name" value="ARABINOSE-BINDING PROTEIN-RELATED"/>
    <property type="match status" value="1"/>
</dbReference>